<keyword evidence="2" id="KW-1133">Transmembrane helix</keyword>
<dbReference type="AlphaFoldDB" id="A0AAQ4EH62"/>
<name>A0AAQ4EH62_AMBAM</name>
<evidence type="ECO:0000256" key="2">
    <source>
        <dbReference type="SAM" id="Phobius"/>
    </source>
</evidence>
<organism evidence="3 4">
    <name type="scientific">Amblyomma americanum</name>
    <name type="common">Lone star tick</name>
    <dbReference type="NCBI Taxonomy" id="6943"/>
    <lineage>
        <taxon>Eukaryota</taxon>
        <taxon>Metazoa</taxon>
        <taxon>Ecdysozoa</taxon>
        <taxon>Arthropoda</taxon>
        <taxon>Chelicerata</taxon>
        <taxon>Arachnida</taxon>
        <taxon>Acari</taxon>
        <taxon>Parasitiformes</taxon>
        <taxon>Ixodida</taxon>
        <taxon>Ixodoidea</taxon>
        <taxon>Ixodidae</taxon>
        <taxon>Amblyomminae</taxon>
        <taxon>Amblyomma</taxon>
    </lineage>
</organism>
<feature type="transmembrane region" description="Helical" evidence="2">
    <location>
        <begin position="59"/>
        <end position="82"/>
    </location>
</feature>
<evidence type="ECO:0000313" key="4">
    <source>
        <dbReference type="Proteomes" id="UP001321473"/>
    </source>
</evidence>
<keyword evidence="2" id="KW-0812">Transmembrane</keyword>
<dbReference type="EMBL" id="JARKHS020015876">
    <property type="protein sequence ID" value="KAK8774052.1"/>
    <property type="molecule type" value="Genomic_DNA"/>
</dbReference>
<sequence>MAQVAKKPTLLLRGPAVAPRTGASLVRTGRDTTGAPKTATLGWLTHDDSGAIERWDRKWFCCATLCLVALVVVALWVVVYTLRGPQKRLTSTPLPEAFRGRVVPETVAPVPVRPDSDDNANDVEASDGSSSPRQPDDSYGDTIGDEGGFNITDAVGTTSDEYEWT</sequence>
<proteinExistence type="predicted"/>
<evidence type="ECO:0000256" key="1">
    <source>
        <dbReference type="SAM" id="MobiDB-lite"/>
    </source>
</evidence>
<dbReference type="Proteomes" id="UP001321473">
    <property type="component" value="Unassembled WGS sequence"/>
</dbReference>
<comment type="caution">
    <text evidence="3">The sequence shown here is derived from an EMBL/GenBank/DDBJ whole genome shotgun (WGS) entry which is preliminary data.</text>
</comment>
<reference evidence="3 4" key="1">
    <citation type="journal article" date="2023" name="Arcadia Sci">
        <title>De novo assembly of a long-read Amblyomma americanum tick genome.</title>
        <authorList>
            <person name="Chou S."/>
            <person name="Poskanzer K.E."/>
            <person name="Rollins M."/>
            <person name="Thuy-Boun P.S."/>
        </authorList>
    </citation>
    <scope>NUCLEOTIDE SEQUENCE [LARGE SCALE GENOMIC DNA]</scope>
    <source>
        <strain evidence="3">F_SG_1</strain>
        <tissue evidence="3">Salivary glands</tissue>
    </source>
</reference>
<feature type="region of interest" description="Disordered" evidence="1">
    <location>
        <begin position="105"/>
        <end position="165"/>
    </location>
</feature>
<protein>
    <submittedName>
        <fullName evidence="3">Uncharacterized protein</fullName>
    </submittedName>
</protein>
<keyword evidence="2" id="KW-0472">Membrane</keyword>
<accession>A0AAQ4EH62</accession>
<keyword evidence="4" id="KW-1185">Reference proteome</keyword>
<gene>
    <name evidence="3" type="ORF">V5799_011415</name>
</gene>
<evidence type="ECO:0000313" key="3">
    <source>
        <dbReference type="EMBL" id="KAK8774052.1"/>
    </source>
</evidence>